<reference evidence="1 2" key="1">
    <citation type="submission" date="2024-09" db="EMBL/GenBank/DDBJ databases">
        <title>Chromosome-scale assembly of Riccia sorocarpa.</title>
        <authorList>
            <person name="Paukszto L."/>
        </authorList>
    </citation>
    <scope>NUCLEOTIDE SEQUENCE [LARGE SCALE GENOMIC DNA]</scope>
    <source>
        <strain evidence="1">LP-2024</strain>
        <tissue evidence="1">Aerial parts of the thallus</tissue>
    </source>
</reference>
<accession>A0ABD3GLJ0</accession>
<evidence type="ECO:0000313" key="2">
    <source>
        <dbReference type="Proteomes" id="UP001633002"/>
    </source>
</evidence>
<organism evidence="1 2">
    <name type="scientific">Riccia sorocarpa</name>
    <dbReference type="NCBI Taxonomy" id="122646"/>
    <lineage>
        <taxon>Eukaryota</taxon>
        <taxon>Viridiplantae</taxon>
        <taxon>Streptophyta</taxon>
        <taxon>Embryophyta</taxon>
        <taxon>Marchantiophyta</taxon>
        <taxon>Marchantiopsida</taxon>
        <taxon>Marchantiidae</taxon>
        <taxon>Marchantiales</taxon>
        <taxon>Ricciaceae</taxon>
        <taxon>Riccia</taxon>
    </lineage>
</organism>
<dbReference type="EMBL" id="JBJQOH010000007">
    <property type="protein sequence ID" value="KAL3680073.1"/>
    <property type="molecule type" value="Genomic_DNA"/>
</dbReference>
<dbReference type="AlphaFoldDB" id="A0ABD3GLJ0"/>
<name>A0ABD3GLJ0_9MARC</name>
<comment type="caution">
    <text evidence="1">The sequence shown here is derived from an EMBL/GenBank/DDBJ whole genome shotgun (WGS) entry which is preliminary data.</text>
</comment>
<sequence>MRSIADSPTMLHVENTYNKMADNLRAVRLGMATDGFSPSLLIQNLGDPMHEEDNITKNLLRHMFDHVDELHHRRACEEFKRTPGSLAISEIVQDKYYINRHDAPLVDIIGDPTE</sequence>
<dbReference type="Proteomes" id="UP001633002">
    <property type="component" value="Unassembled WGS sequence"/>
</dbReference>
<evidence type="ECO:0000313" key="1">
    <source>
        <dbReference type="EMBL" id="KAL3680073.1"/>
    </source>
</evidence>
<gene>
    <name evidence="1" type="ORF">R1sor_023029</name>
</gene>
<keyword evidence="2" id="KW-1185">Reference proteome</keyword>
<proteinExistence type="predicted"/>
<protein>
    <submittedName>
        <fullName evidence="1">Uncharacterized protein</fullName>
    </submittedName>
</protein>